<reference evidence="1" key="1">
    <citation type="submission" date="2017-04" db="EMBL/GenBank/DDBJ databases">
        <title>Genome deletions in a multicellular cyanobacterial endosymbiont for morphological adaptation in marine diatoms.</title>
        <authorList>
            <person name="Wang Y."/>
            <person name="Gao H."/>
            <person name="Li R."/>
            <person name="Xu X."/>
        </authorList>
    </citation>
    <scope>NUCLEOTIDE SEQUENCE</scope>
    <source>
        <strain evidence="1">FACHB 800</strain>
    </source>
</reference>
<keyword evidence="2" id="KW-1185">Reference proteome</keyword>
<dbReference type="Proteomes" id="UP000683511">
    <property type="component" value="Chromosome"/>
</dbReference>
<dbReference type="Pfam" id="PF13565">
    <property type="entry name" value="HTH_32"/>
    <property type="match status" value="1"/>
</dbReference>
<evidence type="ECO:0000313" key="2">
    <source>
        <dbReference type="Proteomes" id="UP000683511"/>
    </source>
</evidence>
<dbReference type="EMBL" id="CP021056">
    <property type="protein sequence ID" value="QXE22991.1"/>
    <property type="molecule type" value="Genomic_DNA"/>
</dbReference>
<accession>A0A975T7U0</accession>
<sequence length="195" mass="22078">MSGVYQLEIKETVAELKDLLAIQKTAMAKERVQLLYLLKTGHGQTISQTAEMIGRNRVTLHKWIRQYKAGGIEGLLEQKFSPGRPRSIPNWAEKALDKRLQEPQGFNGYQEIVEWLSQNLGVNSCYKTVHKLVYYRLESCPKVPRDKSVEQKQPQVEAFKKTLVESPNNACEIYALQSDSSVGDTAKDQQLLAAV</sequence>
<dbReference type="KEGG" id="rsin:B6N60_01679"/>
<protein>
    <submittedName>
        <fullName evidence="1">Uncharacterized protein</fullName>
    </submittedName>
</protein>
<organism evidence="1 2">
    <name type="scientific">Richelia sinica FACHB-800</name>
    <dbReference type="NCBI Taxonomy" id="1357546"/>
    <lineage>
        <taxon>Bacteria</taxon>
        <taxon>Bacillati</taxon>
        <taxon>Cyanobacteriota</taxon>
        <taxon>Cyanophyceae</taxon>
        <taxon>Nostocales</taxon>
        <taxon>Nostocaceae</taxon>
        <taxon>Richelia</taxon>
    </lineage>
</organism>
<evidence type="ECO:0000313" key="1">
    <source>
        <dbReference type="EMBL" id="QXE22991.1"/>
    </source>
</evidence>
<name>A0A975T7U0_9NOST</name>
<proteinExistence type="predicted"/>
<dbReference type="AlphaFoldDB" id="A0A975T7U0"/>
<gene>
    <name evidence="1" type="ORF">B6N60_01679</name>
</gene>
<dbReference type="RefSeq" id="WP_217312876.1">
    <property type="nucleotide sequence ID" value="NZ_CP021056.1"/>
</dbReference>